<dbReference type="PROSITE" id="PS00061">
    <property type="entry name" value="ADH_SHORT"/>
    <property type="match status" value="1"/>
</dbReference>
<dbReference type="Pfam" id="PF00106">
    <property type="entry name" value="adh_short"/>
    <property type="match status" value="1"/>
</dbReference>
<name>A0ABV1RJ73_9ALTE</name>
<evidence type="ECO:0000313" key="4">
    <source>
        <dbReference type="EMBL" id="MER2492992.1"/>
    </source>
</evidence>
<keyword evidence="5" id="KW-1185">Reference proteome</keyword>
<dbReference type="InterPro" id="IPR002347">
    <property type="entry name" value="SDR_fam"/>
</dbReference>
<dbReference type="PRINTS" id="PR00080">
    <property type="entry name" value="SDRFAMILY"/>
</dbReference>
<protein>
    <submittedName>
        <fullName evidence="4">SDR family NAD(P)-dependent oxidoreductase</fullName>
    </submittedName>
</protein>
<keyword evidence="2" id="KW-0560">Oxidoreductase</keyword>
<accession>A0ABV1RJ73</accession>
<dbReference type="PANTHER" id="PTHR44196">
    <property type="entry name" value="DEHYDROGENASE/REDUCTASE SDR FAMILY MEMBER 7B"/>
    <property type="match status" value="1"/>
</dbReference>
<organism evidence="4 5">
    <name type="scientific">Catenovulum sediminis</name>
    <dbReference type="NCBI Taxonomy" id="1740262"/>
    <lineage>
        <taxon>Bacteria</taxon>
        <taxon>Pseudomonadati</taxon>
        <taxon>Pseudomonadota</taxon>
        <taxon>Gammaproteobacteria</taxon>
        <taxon>Alteromonadales</taxon>
        <taxon>Alteromonadaceae</taxon>
        <taxon>Catenovulum</taxon>
    </lineage>
</organism>
<dbReference type="Gene3D" id="3.40.50.720">
    <property type="entry name" value="NAD(P)-binding Rossmann-like Domain"/>
    <property type="match status" value="1"/>
</dbReference>
<dbReference type="InterPro" id="IPR036291">
    <property type="entry name" value="NAD(P)-bd_dom_sf"/>
</dbReference>
<proteinExistence type="inferred from homology"/>
<comment type="similarity">
    <text evidence="1 3">Belongs to the short-chain dehydrogenases/reductases (SDR) family.</text>
</comment>
<dbReference type="PANTHER" id="PTHR44196:SF1">
    <property type="entry name" value="DEHYDROGENASE_REDUCTASE SDR FAMILY MEMBER 7B"/>
    <property type="match status" value="1"/>
</dbReference>
<gene>
    <name evidence="4" type="ORF">ABS311_14000</name>
</gene>
<dbReference type="RefSeq" id="WP_350402412.1">
    <property type="nucleotide sequence ID" value="NZ_JBELOE010000239.1"/>
</dbReference>
<evidence type="ECO:0000256" key="2">
    <source>
        <dbReference type="ARBA" id="ARBA00023002"/>
    </source>
</evidence>
<reference evidence="4 5" key="1">
    <citation type="submission" date="2024-06" db="EMBL/GenBank/DDBJ databases">
        <authorList>
            <person name="Chen R.Y."/>
        </authorList>
    </citation>
    <scope>NUCLEOTIDE SEQUENCE [LARGE SCALE GENOMIC DNA]</scope>
    <source>
        <strain evidence="4 5">D2</strain>
    </source>
</reference>
<dbReference type="SUPFAM" id="SSF51735">
    <property type="entry name" value="NAD(P)-binding Rossmann-fold domains"/>
    <property type="match status" value="1"/>
</dbReference>
<evidence type="ECO:0000256" key="1">
    <source>
        <dbReference type="ARBA" id="ARBA00006484"/>
    </source>
</evidence>
<comment type="caution">
    <text evidence="4">The sequence shown here is derived from an EMBL/GenBank/DDBJ whole genome shotgun (WGS) entry which is preliminary data.</text>
</comment>
<dbReference type="PRINTS" id="PR00081">
    <property type="entry name" value="GDHRDH"/>
</dbReference>
<dbReference type="InterPro" id="IPR020904">
    <property type="entry name" value="Sc_DH/Rdtase_CS"/>
</dbReference>
<dbReference type="EMBL" id="JBELOE010000239">
    <property type="protein sequence ID" value="MER2492992.1"/>
    <property type="molecule type" value="Genomic_DNA"/>
</dbReference>
<evidence type="ECO:0000256" key="3">
    <source>
        <dbReference type="RuleBase" id="RU000363"/>
    </source>
</evidence>
<evidence type="ECO:0000313" key="5">
    <source>
        <dbReference type="Proteomes" id="UP001467690"/>
    </source>
</evidence>
<dbReference type="Proteomes" id="UP001467690">
    <property type="component" value="Unassembled WGS sequence"/>
</dbReference>
<sequence>MQLEQCRIVITGGTSGIGYELVKNLYQTNQVIVIGRNEKKLQRLKQQFKNIACYQTDLSKRNEVETVANRIKQQFGVIDLLINNAAVQYTPTFMDNQFNCQSIYNEIEVNFTSVCVLTYLLLPTLLHERPAAIVNINSALALAPKTTSSIYCASKGALNIFSQSLRYQLEATNITVLQAFLPLVDTPMTAGRGHQKMPVQSAAKMILKGIEKGVLENDLDKVKWFRLLLRMSPTIARNIMKKY</sequence>